<keyword evidence="3" id="KW-1185">Reference proteome</keyword>
<sequence length="141" mass="15458">MICGTADAGRRFFDRFSWGQTIFEGPVVPSRSCCFGHSRRVATKLSTRGAIMASHGSLPGAASVSMLVLHARAPAISVAPYPRPSRLAVRISPLKHEEYPPSVSSTVGNPISCHRTHFPPTRTTAHRHRSRRLAHDRHEVA</sequence>
<feature type="region of interest" description="Disordered" evidence="1">
    <location>
        <begin position="99"/>
        <end position="141"/>
    </location>
</feature>
<accession>A0A8H5ERW1</accession>
<dbReference type="EMBL" id="JAACJJ010000058">
    <property type="protein sequence ID" value="KAF5310135.1"/>
    <property type="molecule type" value="Genomic_DNA"/>
</dbReference>
<organism evidence="2 3">
    <name type="scientific">Psilocybe cf. subviscida</name>
    <dbReference type="NCBI Taxonomy" id="2480587"/>
    <lineage>
        <taxon>Eukaryota</taxon>
        <taxon>Fungi</taxon>
        <taxon>Dikarya</taxon>
        <taxon>Basidiomycota</taxon>
        <taxon>Agaricomycotina</taxon>
        <taxon>Agaricomycetes</taxon>
        <taxon>Agaricomycetidae</taxon>
        <taxon>Agaricales</taxon>
        <taxon>Agaricineae</taxon>
        <taxon>Strophariaceae</taxon>
        <taxon>Psilocybe</taxon>
    </lineage>
</organism>
<gene>
    <name evidence="2" type="ORF">D9619_010571</name>
</gene>
<dbReference type="Proteomes" id="UP000567179">
    <property type="component" value="Unassembled WGS sequence"/>
</dbReference>
<dbReference type="AlphaFoldDB" id="A0A8H5ERW1"/>
<feature type="compositionally biased region" description="Basic residues" evidence="1">
    <location>
        <begin position="124"/>
        <end position="135"/>
    </location>
</feature>
<evidence type="ECO:0000313" key="3">
    <source>
        <dbReference type="Proteomes" id="UP000567179"/>
    </source>
</evidence>
<protein>
    <submittedName>
        <fullName evidence="2">Uncharacterized protein</fullName>
    </submittedName>
</protein>
<evidence type="ECO:0000256" key="1">
    <source>
        <dbReference type="SAM" id="MobiDB-lite"/>
    </source>
</evidence>
<evidence type="ECO:0000313" key="2">
    <source>
        <dbReference type="EMBL" id="KAF5310135.1"/>
    </source>
</evidence>
<name>A0A8H5ERW1_9AGAR</name>
<reference evidence="2 3" key="1">
    <citation type="journal article" date="2020" name="ISME J.">
        <title>Uncovering the hidden diversity of litter-decomposition mechanisms in mushroom-forming fungi.</title>
        <authorList>
            <person name="Floudas D."/>
            <person name="Bentzer J."/>
            <person name="Ahren D."/>
            <person name="Johansson T."/>
            <person name="Persson P."/>
            <person name="Tunlid A."/>
        </authorList>
    </citation>
    <scope>NUCLEOTIDE SEQUENCE [LARGE SCALE GENOMIC DNA]</scope>
    <source>
        <strain evidence="2 3">CBS 101986</strain>
    </source>
</reference>
<comment type="caution">
    <text evidence="2">The sequence shown here is derived from an EMBL/GenBank/DDBJ whole genome shotgun (WGS) entry which is preliminary data.</text>
</comment>
<proteinExistence type="predicted"/>